<dbReference type="InterPro" id="IPR036737">
    <property type="entry name" value="OmpA-like_sf"/>
</dbReference>
<reference evidence="5 6" key="1">
    <citation type="submission" date="2020-12" db="EMBL/GenBank/DDBJ databases">
        <title>Geomonas sp. Red421, isolated from paddy soil.</title>
        <authorList>
            <person name="Xu Z."/>
            <person name="Zhang Z."/>
            <person name="Masuda Y."/>
            <person name="Itoh H."/>
            <person name="Senoo K."/>
        </authorList>
    </citation>
    <scope>NUCLEOTIDE SEQUENCE [LARGE SCALE GENOMIC DNA]</scope>
    <source>
        <strain evidence="5 6">Red421</strain>
    </source>
</reference>
<protein>
    <submittedName>
        <fullName evidence="5">OmpA family protein</fullName>
    </submittedName>
</protein>
<keyword evidence="1 3" id="KW-0472">Membrane</keyword>
<sequence length="2217" mass="237394">MTNRIDNILSSLSGLRAGELAGARGDRRGRGTSVPRAAAELRPVRCRVSTLFSALLLALPLLFPVHAAMAAVNGDQILNRATFSCRELPPLTSQVTVTVMVRTASTAEFLKYSPTVAGASSVTVPATSFYDGSGTLEPLSAPVATGSQNTIDLSKPVQLTASSTYHAGEPLFVRVTDPDQNLDHEVAETVQVTITDPATGDTEVLQLTESGPDTGVFMGYIQTSSRPPVAKNGILSVSESSEIKARYVDKVDGSDSSAVAAIVDPFGIVFDSVTGKPVDGVTVELIDADTGLGATILGDNGVAGNTYPSKVVSGSVASDSEGRTYAFTPGGYRFPFVAPGNYLLKVTPPDTYTAPSTVTTGRLQALPGAPFNIQEPGSRGEVFVVPAGPAIRVDIPIDPKIGTLWLRKSASKSVVSAGDYLSYDVTLQNPDTVGTVFNAVVTDRLPSGFRYQKGSARLNGAPVADPAIATDGSTLTFNAGTLPPKGSALIRYVVVVGAGAKPGTAVNTAVASTNPPVSSLPATAAVTVQEPFLQSRNIIMGRVFVGACGENPADNKKGMEGVGIYLEDGTFVVSDKLGMFHFEGVASGTHVVQLDIDSVPEGYQVQQCEKNSRFAGRAYSQFAELQGGTMWRTDFYLGRLGDKSGAAATGNTGSTESTGSSAVTGGTGAAMAVAAAVPPTADPRYQGEVTLEMISAQNDDIIEYRIPMQTAGVQLGNLQLTVDLPPGVRYHMGSSTLKATSHVDPQVDGNRLNYALGAADAAWGTELRFKARVEQASQAGTLQTKARLSFDTAEGKGIVTPEVDNILSLVREQSRVPLAPVVLHPHFPTFGADLSDEDRKQLSALAELLRRFNLDRIEVTGHTDQVRIAPRSRGIYADNTALSFARARNVGRYLTAALHLPPEALYLTGRGEKEPVASNRTEAGRALNRRVEVKVSLSQNVQSTRAAMIKDRSEVKKQITVPAAPVVTAATAPTAAPAAAPTSPTSGTSGTSGAGGAGGTSASPPAGSQALKPAQERLELYSALHDGVVHHRIKLVGGQALTPAPLPEGEGRYITVNLALPKSLLYMNGTTRLGGSEAADPAASDAGVVYRIEKIPQNGKLDLRLQSLLDPEVKEENSNCSVTVQICDRKGAPIKTFTATAELSDSMEEIERPDVTPLPAVSQVQAKPTDDVVSSDFEEKIAKGKPQAADPNADLHVKEKEGILSPADGTVLASQVNAVQIVLNSALTPVLTLDGQVIPPEKIGFKMKDKESEKSLYTFIGIDFGDKGEHVLRLKGMDSFGVARYEQSAKVIRTGEIVAIRLVSADGNVADGRTPVRVRIELLDQDGKPVPANAELALKGGELRPYLEPGTLAVNAGSGLVAVDAQGWMKFQPVTASGAYRAQLAYNKATLDLETYVKPKMRDWILVGLAEGTAGYNTVTGHMQNLKDAGAQEHIYDEERLAFYAKGSVKGEWLFTMSYDSAKKSTGVSGNSLFQNIDPNAFYTIYGDASAQAYDAASQRKIFLKVERDQFSAVLGDFDTGLSVTELSRYSRRLNGVKTEFRSKEFEVTAFGSETGQSFVKDELRGDGTSGLYRLSRRGLVANSEKITIESRDRFHSERVVDSRLLSRFIDYSIDYEAGTIFFKSPVFSKDDQLNPIYIVVDYEVTDAGGEALTYGGRAGVKLLDGKLKVGGSYIHEGHVSGDSNLYGADATATLGPGTKVRAEIATTQRNMPGDKASGNAYLAEITHLDQKLEGKAYFREQEDDFGLGQQKGSEAGTRKFGAEGTFRVNEQVSLGSQLYRQYNLTGNNVMDFAEAQAGYTDKAFTGKAGLRYANDSLADGNNATSVLGTVGASWKTLNQRLTLRADHEQALFSKNQNADYPTRTVLGADFQIIPSLLLFAQQEFTQADDADTNTTRVGMKATPWSGGTFSSSVANDRKENDERTFANVGLAQKWQVNSFWSVDGGFDRSQTIRRSPGYQFDAKVPSASGGEDYSAVSLGATYQEKKLLWSNRLEYRDGETDDKWGLITGLTNEQGLFWGWTGKLQVLHTRATDGARSTDADLRLGLAYRPPVTRWILLDRLDLTLKDEKGSGSSTQGRRIVNNLNANFRPDKHNQLSLQYGVKYVLEQLDDQDFSGVTDLFGAEGRHDLSDSWDIGLRGSVVHGWQARQVNYSLGGSIGCNVMQNAWLSLGYNLLGFRDRDFSAANYTAQGPFLQFRFKFDQNSVKEGLAALNRGE</sequence>
<evidence type="ECO:0000259" key="4">
    <source>
        <dbReference type="PROSITE" id="PS51123"/>
    </source>
</evidence>
<feature type="region of interest" description="Disordered" evidence="2">
    <location>
        <begin position="972"/>
        <end position="1011"/>
    </location>
</feature>
<dbReference type="Pfam" id="PF01345">
    <property type="entry name" value="DUF11"/>
    <property type="match status" value="1"/>
</dbReference>
<dbReference type="InterPro" id="IPR008969">
    <property type="entry name" value="CarboxyPept-like_regulatory"/>
</dbReference>
<dbReference type="SUPFAM" id="SSF103088">
    <property type="entry name" value="OmpA-like"/>
    <property type="match status" value="1"/>
</dbReference>
<feature type="transmembrane region" description="Helical" evidence="3">
    <location>
        <begin position="51"/>
        <end position="72"/>
    </location>
</feature>
<dbReference type="SUPFAM" id="SSF49464">
    <property type="entry name" value="Carboxypeptidase regulatory domain-like"/>
    <property type="match status" value="1"/>
</dbReference>
<dbReference type="InterPro" id="IPR001434">
    <property type="entry name" value="OmcB-like_DUF11"/>
</dbReference>
<comment type="caution">
    <text evidence="5">The sequence shown here is derived from an EMBL/GenBank/DDBJ whole genome shotgun (WGS) entry which is preliminary data.</text>
</comment>
<feature type="compositionally biased region" description="Low complexity" evidence="2">
    <location>
        <begin position="972"/>
        <end position="989"/>
    </location>
</feature>
<keyword evidence="3" id="KW-1133">Transmembrane helix</keyword>
<organism evidence="5 6">
    <name type="scientific">Geomonas anaerohicana</name>
    <dbReference type="NCBI Taxonomy" id="2798583"/>
    <lineage>
        <taxon>Bacteria</taxon>
        <taxon>Pseudomonadati</taxon>
        <taxon>Thermodesulfobacteriota</taxon>
        <taxon>Desulfuromonadia</taxon>
        <taxon>Geobacterales</taxon>
        <taxon>Geobacteraceae</taxon>
        <taxon>Geomonas</taxon>
    </lineage>
</organism>
<accession>A0ABS0Y9D3</accession>
<dbReference type="RefSeq" id="WP_199387473.1">
    <property type="nucleotide sequence ID" value="NZ_JAEMHL010000001.1"/>
</dbReference>
<keyword evidence="6" id="KW-1185">Reference proteome</keyword>
<dbReference type="Proteomes" id="UP000614714">
    <property type="component" value="Unassembled WGS sequence"/>
</dbReference>
<dbReference type="Gene3D" id="3.30.1330.60">
    <property type="entry name" value="OmpA-like domain"/>
    <property type="match status" value="1"/>
</dbReference>
<dbReference type="Pfam" id="PF00691">
    <property type="entry name" value="OmpA"/>
    <property type="match status" value="1"/>
</dbReference>
<evidence type="ECO:0000256" key="2">
    <source>
        <dbReference type="SAM" id="MobiDB-lite"/>
    </source>
</evidence>
<feature type="domain" description="OmpA-like" evidence="4">
    <location>
        <begin position="814"/>
        <end position="939"/>
    </location>
</feature>
<evidence type="ECO:0000313" key="6">
    <source>
        <dbReference type="Proteomes" id="UP000614714"/>
    </source>
</evidence>
<dbReference type="PANTHER" id="PTHR30329">
    <property type="entry name" value="STATOR ELEMENT OF FLAGELLAR MOTOR COMPLEX"/>
    <property type="match status" value="1"/>
</dbReference>
<dbReference type="PROSITE" id="PS51123">
    <property type="entry name" value="OMPA_2"/>
    <property type="match status" value="1"/>
</dbReference>
<keyword evidence="3" id="KW-0812">Transmembrane</keyword>
<evidence type="ECO:0000256" key="1">
    <source>
        <dbReference type="PROSITE-ProRule" id="PRU00473"/>
    </source>
</evidence>
<proteinExistence type="predicted"/>
<dbReference type="EMBL" id="JAEMHL010000001">
    <property type="protein sequence ID" value="MBJ6748905.1"/>
    <property type="molecule type" value="Genomic_DNA"/>
</dbReference>
<dbReference type="InterPro" id="IPR050330">
    <property type="entry name" value="Bact_OuterMem_StrucFunc"/>
</dbReference>
<dbReference type="InterPro" id="IPR006665">
    <property type="entry name" value="OmpA-like"/>
</dbReference>
<gene>
    <name evidence="5" type="ORF">JFN91_01625</name>
</gene>
<dbReference type="PANTHER" id="PTHR30329:SF21">
    <property type="entry name" value="LIPOPROTEIN YIAD-RELATED"/>
    <property type="match status" value="1"/>
</dbReference>
<feature type="compositionally biased region" description="Gly residues" evidence="2">
    <location>
        <begin position="990"/>
        <end position="999"/>
    </location>
</feature>
<dbReference type="CDD" id="cd07185">
    <property type="entry name" value="OmpA_C-like"/>
    <property type="match status" value="1"/>
</dbReference>
<name>A0ABS0Y9D3_9BACT</name>
<dbReference type="InterPro" id="IPR047589">
    <property type="entry name" value="DUF11_rpt"/>
</dbReference>
<evidence type="ECO:0000256" key="3">
    <source>
        <dbReference type="SAM" id="Phobius"/>
    </source>
</evidence>
<evidence type="ECO:0000313" key="5">
    <source>
        <dbReference type="EMBL" id="MBJ6748905.1"/>
    </source>
</evidence>
<dbReference type="NCBIfam" id="TIGR01451">
    <property type="entry name" value="B_ant_repeat"/>
    <property type="match status" value="1"/>
</dbReference>